<dbReference type="EMBL" id="JAOQIO010000023">
    <property type="protein sequence ID" value="MCU6792390.1"/>
    <property type="molecule type" value="Genomic_DNA"/>
</dbReference>
<keyword evidence="3" id="KW-1185">Reference proteome</keyword>
<dbReference type="RefSeq" id="WP_262683781.1">
    <property type="nucleotide sequence ID" value="NZ_JAOQIO010000023.1"/>
</dbReference>
<feature type="signal peptide" evidence="1">
    <location>
        <begin position="1"/>
        <end position="28"/>
    </location>
</feature>
<feature type="chain" id="PRO_5046388935" description="IPT/TIG domain-containing protein" evidence="1">
    <location>
        <begin position="29"/>
        <end position="111"/>
    </location>
</feature>
<evidence type="ECO:0000256" key="1">
    <source>
        <dbReference type="SAM" id="SignalP"/>
    </source>
</evidence>
<organism evidence="2 3">
    <name type="scientific">Paenibacillus baimaensis</name>
    <dbReference type="NCBI Taxonomy" id="2982185"/>
    <lineage>
        <taxon>Bacteria</taxon>
        <taxon>Bacillati</taxon>
        <taxon>Bacillota</taxon>
        <taxon>Bacilli</taxon>
        <taxon>Bacillales</taxon>
        <taxon>Paenibacillaceae</taxon>
        <taxon>Paenibacillus</taxon>
    </lineage>
</organism>
<evidence type="ECO:0000313" key="3">
    <source>
        <dbReference type="Proteomes" id="UP001652445"/>
    </source>
</evidence>
<dbReference type="Proteomes" id="UP001652445">
    <property type="component" value="Unassembled WGS sequence"/>
</dbReference>
<comment type="caution">
    <text evidence="2">The sequence shown here is derived from an EMBL/GenBank/DDBJ whole genome shotgun (WGS) entry which is preliminary data.</text>
</comment>
<name>A0ABT2UCM8_9BACL</name>
<gene>
    <name evidence="2" type="ORF">OB236_09640</name>
</gene>
<sequence>MRLKFLALLGILSTALQLVSPFIPEARAAPTTAKVYIDFGAGDGANDKYHNTHSSISDVEVNLPVPAGNSIVSKSVTINGNNLGDSGDLIGDKDIIKCRFKLIKLLLLQKP</sequence>
<protein>
    <recommendedName>
        <fullName evidence="4">IPT/TIG domain-containing protein</fullName>
    </recommendedName>
</protein>
<proteinExistence type="predicted"/>
<keyword evidence="1" id="KW-0732">Signal</keyword>
<reference evidence="2 3" key="1">
    <citation type="submission" date="2022-09" db="EMBL/GenBank/DDBJ databases">
        <authorList>
            <person name="Han X.L."/>
            <person name="Wang Q."/>
            <person name="Lu T."/>
        </authorList>
    </citation>
    <scope>NUCLEOTIDE SEQUENCE [LARGE SCALE GENOMIC DNA]</scope>
    <source>
        <strain evidence="2 3">WQ 127069</strain>
    </source>
</reference>
<evidence type="ECO:0008006" key="4">
    <source>
        <dbReference type="Google" id="ProtNLM"/>
    </source>
</evidence>
<evidence type="ECO:0000313" key="2">
    <source>
        <dbReference type="EMBL" id="MCU6792390.1"/>
    </source>
</evidence>
<accession>A0ABT2UCM8</accession>